<dbReference type="AlphaFoldDB" id="A0A3P1CVJ4"/>
<comment type="caution">
    <text evidence="2">The sequence shown here is derived from an EMBL/GenBank/DDBJ whole genome shotgun (WGS) entry which is preliminary data.</text>
</comment>
<gene>
    <name evidence="2" type="ORF">EHT87_03355</name>
</gene>
<sequence>MKEENDDELQAWLDEQNRLGQKPLSPETDEKLRLYQQIFDELSTEPPVGLSYGFSAAVVRQIQKSDVVRRERRAYAVLGFCLLLMPLAALAMQAVFRNPDLMETFRALDVVKFPALFILLLLVLIQWADRRFVKRKLNP</sequence>
<evidence type="ECO:0000313" key="3">
    <source>
        <dbReference type="Proteomes" id="UP000274271"/>
    </source>
</evidence>
<evidence type="ECO:0000313" key="2">
    <source>
        <dbReference type="EMBL" id="RRB17335.1"/>
    </source>
</evidence>
<keyword evidence="3" id="KW-1185">Reference proteome</keyword>
<dbReference type="OrthoDB" id="961830at2"/>
<name>A0A3P1CVJ4_9BACT</name>
<protein>
    <submittedName>
        <fullName evidence="2">Uncharacterized protein</fullName>
    </submittedName>
</protein>
<dbReference type="Proteomes" id="UP000274271">
    <property type="component" value="Unassembled WGS sequence"/>
</dbReference>
<feature type="transmembrane region" description="Helical" evidence="1">
    <location>
        <begin position="74"/>
        <end position="96"/>
    </location>
</feature>
<dbReference type="RefSeq" id="WP_124903845.1">
    <property type="nucleotide sequence ID" value="NZ_RQJP01000001.1"/>
</dbReference>
<reference evidence="2 3" key="1">
    <citation type="submission" date="2018-11" db="EMBL/GenBank/DDBJ databases">
        <authorList>
            <person name="Zhou Z."/>
            <person name="Wang G."/>
        </authorList>
    </citation>
    <scope>NUCLEOTIDE SEQUENCE [LARGE SCALE GENOMIC DNA]</scope>
    <source>
        <strain evidence="2 3">KCTC42998</strain>
    </source>
</reference>
<keyword evidence="1" id="KW-1133">Transmembrane helix</keyword>
<organism evidence="2 3">
    <name type="scientific">Larkinella knui</name>
    <dbReference type="NCBI Taxonomy" id="2025310"/>
    <lineage>
        <taxon>Bacteria</taxon>
        <taxon>Pseudomonadati</taxon>
        <taxon>Bacteroidota</taxon>
        <taxon>Cytophagia</taxon>
        <taxon>Cytophagales</taxon>
        <taxon>Spirosomataceae</taxon>
        <taxon>Larkinella</taxon>
    </lineage>
</organism>
<proteinExistence type="predicted"/>
<feature type="transmembrane region" description="Helical" evidence="1">
    <location>
        <begin position="111"/>
        <end position="128"/>
    </location>
</feature>
<dbReference type="EMBL" id="RQJP01000001">
    <property type="protein sequence ID" value="RRB17335.1"/>
    <property type="molecule type" value="Genomic_DNA"/>
</dbReference>
<evidence type="ECO:0000256" key="1">
    <source>
        <dbReference type="SAM" id="Phobius"/>
    </source>
</evidence>
<accession>A0A3P1CVJ4</accession>
<keyword evidence="1" id="KW-0812">Transmembrane</keyword>
<keyword evidence="1" id="KW-0472">Membrane</keyword>